<name>A0AAD9I0W5_9PEZI</name>
<sequence>MPSLGSSLAAVTLTLPATLAANLLVSHYNGNLYSLTYTAGATGTLAVKQTLKACGAMPSWLTLDSATGTLWCTDEASNGNPVLTQLSVDAAGQIKSTGVAKATGGEVHGSLYGGTDGKGFYAAAEYAPSSISTWKLPLTGGTQPQQRLTFTMAGPGPVAARQDKPHPHAVVPDPTGQFLLAPDLGADLLRLFSVDPATGALTSCANVKTGPGDGPRHAAWWAPSGGGGENGNVTSGNGRRRQRQQQPPPPAQPQMLFVVNELGNSVSGWKVSYPGGCLGLAHTQTLATYAAGQRAPAGAKAAEVHVAGDFVYVVNRNDQSFGATQDSVATFRVDAGTGQLAFVEATSAYTYYPRTFQINKAGDLVAWGGQTSSTVAIVPRNPTTGRLGPVITSLLVGTPGTPGNEDGLSAVIWVE</sequence>
<dbReference type="InterPro" id="IPR011045">
    <property type="entry name" value="N2O_reductase_N"/>
</dbReference>
<keyword evidence="5" id="KW-1185">Reference proteome</keyword>
<dbReference type="EMBL" id="JAQQPM010000003">
    <property type="protein sequence ID" value="KAK2069154.1"/>
    <property type="molecule type" value="Genomic_DNA"/>
</dbReference>
<reference evidence="4" key="1">
    <citation type="journal article" date="2023" name="Mol. Plant Microbe Interact.">
        <title>Elucidating the Obligate Nature and Biological Capacity of an Invasive Fungal Corn Pathogen.</title>
        <authorList>
            <person name="MacCready J.S."/>
            <person name="Roggenkamp E.M."/>
            <person name="Gdanetz K."/>
            <person name="Chilvers M.I."/>
        </authorList>
    </citation>
    <scope>NUCLEOTIDE SEQUENCE</scope>
    <source>
        <strain evidence="4">PM02</strain>
    </source>
</reference>
<dbReference type="PANTHER" id="PTHR30344:SF1">
    <property type="entry name" value="6-PHOSPHOGLUCONOLACTONASE"/>
    <property type="match status" value="1"/>
</dbReference>
<proteinExistence type="inferred from homology"/>
<evidence type="ECO:0000313" key="4">
    <source>
        <dbReference type="EMBL" id="KAK2069154.1"/>
    </source>
</evidence>
<feature type="region of interest" description="Disordered" evidence="2">
    <location>
        <begin position="215"/>
        <end position="253"/>
    </location>
</feature>
<dbReference type="GO" id="GO:0017057">
    <property type="term" value="F:6-phosphogluconolactonase activity"/>
    <property type="evidence" value="ECO:0007669"/>
    <property type="project" value="TreeGrafter"/>
</dbReference>
<evidence type="ECO:0000256" key="1">
    <source>
        <dbReference type="ARBA" id="ARBA00005564"/>
    </source>
</evidence>
<gene>
    <name evidence="4" type="ORF">P8C59_003758</name>
</gene>
<feature type="signal peptide" evidence="3">
    <location>
        <begin position="1"/>
        <end position="20"/>
    </location>
</feature>
<dbReference type="InterPro" id="IPR015943">
    <property type="entry name" value="WD40/YVTN_repeat-like_dom_sf"/>
</dbReference>
<comment type="similarity">
    <text evidence="1">Belongs to the cycloisomerase 2 family.</text>
</comment>
<dbReference type="PANTHER" id="PTHR30344">
    <property type="entry name" value="6-PHOSPHOGLUCONOLACTONASE-RELATED"/>
    <property type="match status" value="1"/>
</dbReference>
<accession>A0AAD9I0W5</accession>
<comment type="caution">
    <text evidence="4">The sequence shown here is derived from an EMBL/GenBank/DDBJ whole genome shotgun (WGS) entry which is preliminary data.</text>
</comment>
<dbReference type="SUPFAM" id="SSF50974">
    <property type="entry name" value="Nitrous oxide reductase, N-terminal domain"/>
    <property type="match status" value="1"/>
</dbReference>
<dbReference type="Pfam" id="PF10282">
    <property type="entry name" value="Lactonase"/>
    <property type="match status" value="1"/>
</dbReference>
<dbReference type="InterPro" id="IPR050282">
    <property type="entry name" value="Cycloisomerase_2"/>
</dbReference>
<evidence type="ECO:0008006" key="6">
    <source>
        <dbReference type="Google" id="ProtNLM"/>
    </source>
</evidence>
<keyword evidence="3" id="KW-0732">Signal</keyword>
<dbReference type="InterPro" id="IPR019405">
    <property type="entry name" value="Lactonase_7-beta_prop"/>
</dbReference>
<organism evidence="4 5">
    <name type="scientific">Phyllachora maydis</name>
    <dbReference type="NCBI Taxonomy" id="1825666"/>
    <lineage>
        <taxon>Eukaryota</taxon>
        <taxon>Fungi</taxon>
        <taxon>Dikarya</taxon>
        <taxon>Ascomycota</taxon>
        <taxon>Pezizomycotina</taxon>
        <taxon>Sordariomycetes</taxon>
        <taxon>Sordariomycetidae</taxon>
        <taxon>Phyllachorales</taxon>
        <taxon>Phyllachoraceae</taxon>
        <taxon>Phyllachora</taxon>
    </lineage>
</organism>
<dbReference type="Gene3D" id="2.130.10.10">
    <property type="entry name" value="YVTN repeat-like/Quinoprotein amine dehydrogenase"/>
    <property type="match status" value="1"/>
</dbReference>
<feature type="chain" id="PRO_5042251134" description="6-phosphogluconolactonase" evidence="3">
    <location>
        <begin position="21"/>
        <end position="415"/>
    </location>
</feature>
<protein>
    <recommendedName>
        <fullName evidence="6">6-phosphogluconolactonase</fullName>
    </recommendedName>
</protein>
<evidence type="ECO:0000313" key="5">
    <source>
        <dbReference type="Proteomes" id="UP001217918"/>
    </source>
</evidence>
<dbReference type="AlphaFoldDB" id="A0AAD9I0W5"/>
<evidence type="ECO:0000256" key="2">
    <source>
        <dbReference type="SAM" id="MobiDB-lite"/>
    </source>
</evidence>
<evidence type="ECO:0000256" key="3">
    <source>
        <dbReference type="SAM" id="SignalP"/>
    </source>
</evidence>
<dbReference type="Proteomes" id="UP001217918">
    <property type="component" value="Unassembled WGS sequence"/>
</dbReference>